<organism evidence="1 2">
    <name type="scientific">Coccidioides posadasii RMSCC 3488</name>
    <dbReference type="NCBI Taxonomy" id="454284"/>
    <lineage>
        <taxon>Eukaryota</taxon>
        <taxon>Fungi</taxon>
        <taxon>Dikarya</taxon>
        <taxon>Ascomycota</taxon>
        <taxon>Pezizomycotina</taxon>
        <taxon>Eurotiomycetes</taxon>
        <taxon>Eurotiomycetidae</taxon>
        <taxon>Onygenales</taxon>
        <taxon>Onygenaceae</taxon>
        <taxon>Coccidioides</taxon>
    </lineage>
</organism>
<sequence>MLLFKAKHSRLYPIPLTGKYSPRKEKKRKMAAADTIAPTLPPAFSAYVPSPSSSKPQNGKIKPIVNNSDAVEQSGSVQFDPSVHLNFTAPSKVHTMKELGYKDNVGVSPVGVSEPFPLFSAEAIKQMRKEVLSENVWRHYKFSSNIAQCQLRGFAPEFAPFVYDAWKNPETLAIVSKIAGIDLVPVMDWEIGHINISVQSEEQKNKALADAARKAEEGEGEEQMPIVDWHTDSYPFVCVLMLSDCTNMIGGETALRKGDRSILKVRGPQMGCAVVLQGRYIEHVALRALGSTERITMVTSFRPRSATLPDDTVLTTVRAISDLPELYFQFSEYRLEILEERIRKKLKEIRDQKRARRPFNTQSLKRFLLEQEQFLAHMNKEMVDEDKVTVGFTDDSHLLSEDLKERSRKRARPTIE</sequence>
<reference evidence="2" key="3">
    <citation type="journal article" date="2010" name="Genome Res.">
        <title>Population genomic sequencing of Coccidioides fungi reveals recent hybridization and transposon control.</title>
        <authorList>
            <person name="Neafsey D.E."/>
            <person name="Barker B.M."/>
            <person name="Sharpton T.J."/>
            <person name="Stajich J.E."/>
            <person name="Park D.J."/>
            <person name="Whiston E."/>
            <person name="Hung C.-Y."/>
            <person name="McMahan C."/>
            <person name="White J."/>
            <person name="Sykes S."/>
            <person name="Heiman D."/>
            <person name="Young S."/>
            <person name="Zeng Q."/>
            <person name="Abouelleil A."/>
            <person name="Aftuck L."/>
            <person name="Bessette D."/>
            <person name="Brown A."/>
            <person name="FitzGerald M."/>
            <person name="Lui A."/>
            <person name="Macdonald J.P."/>
            <person name="Priest M."/>
            <person name="Orbach M.J."/>
            <person name="Galgiani J.N."/>
            <person name="Kirkland T.N."/>
            <person name="Cole G.T."/>
            <person name="Birren B.W."/>
            <person name="Henn M.R."/>
            <person name="Taylor J.W."/>
            <person name="Rounsley S.D."/>
        </authorList>
    </citation>
    <scope>NUCLEOTIDE SEQUENCE [LARGE SCALE GENOMIC DNA]</scope>
    <source>
        <strain evidence="2">RMSCC 3488</strain>
    </source>
</reference>
<evidence type="ECO:0000313" key="1">
    <source>
        <dbReference type="EMBL" id="KMM72171.1"/>
    </source>
</evidence>
<accession>A0A0J6FGC2</accession>
<evidence type="ECO:0008006" key="3">
    <source>
        <dbReference type="Google" id="ProtNLM"/>
    </source>
</evidence>
<dbReference type="VEuPathDB" id="FungiDB:CPAG_08469"/>
<dbReference type="PANTHER" id="PTHR41677:SF1">
    <property type="entry name" value="FE2OG DIOXYGENASE DOMAIN-CONTAINING PROTEIN"/>
    <property type="match status" value="1"/>
</dbReference>
<dbReference type="EMBL" id="DS268113">
    <property type="protein sequence ID" value="KMM72171.1"/>
    <property type="molecule type" value="Genomic_DNA"/>
</dbReference>
<dbReference type="Proteomes" id="UP000054567">
    <property type="component" value="Unassembled WGS sequence"/>
</dbReference>
<dbReference type="OrthoDB" id="10256055at2759"/>
<dbReference type="AlphaFoldDB" id="A0A0J6FGC2"/>
<gene>
    <name evidence="1" type="ORF">CPAG_08469</name>
</gene>
<protein>
    <recommendedName>
        <fullName evidence="3">Fe2OG dioxygenase domain-containing protein</fullName>
    </recommendedName>
</protein>
<reference evidence="1 2" key="1">
    <citation type="submission" date="2007-06" db="EMBL/GenBank/DDBJ databases">
        <title>The Genome Sequence of Coccidioides posadasii RMSCC_3488.</title>
        <authorList>
            <consortium name="Coccidioides Genome Resources Consortium"/>
            <consortium name="The Broad Institute Genome Sequencing Platform"/>
            <person name="Henn M.R."/>
            <person name="Sykes S."/>
            <person name="Young S."/>
            <person name="Jaffe D."/>
            <person name="Berlin A."/>
            <person name="Alvarez P."/>
            <person name="Butler J."/>
            <person name="Gnerre S."/>
            <person name="Grabherr M."/>
            <person name="Mauceli E."/>
            <person name="Brockman W."/>
            <person name="Kodira C."/>
            <person name="Alvarado L."/>
            <person name="Zeng Q."/>
            <person name="Crawford M."/>
            <person name="Antoine C."/>
            <person name="Devon K."/>
            <person name="Galgiani J."/>
            <person name="Orsborn K."/>
            <person name="Lewis M.L."/>
            <person name="Nusbaum C."/>
            <person name="Galagan J."/>
            <person name="Birren B."/>
        </authorList>
    </citation>
    <scope>NUCLEOTIDE SEQUENCE [LARGE SCALE GENOMIC DNA]</scope>
    <source>
        <strain evidence="1 2">RMSCC 3488</strain>
    </source>
</reference>
<dbReference type="PANTHER" id="PTHR41677">
    <property type="entry name" value="YALI0B19030P"/>
    <property type="match status" value="1"/>
</dbReference>
<name>A0A0J6FGC2_COCPO</name>
<proteinExistence type="predicted"/>
<evidence type="ECO:0000313" key="2">
    <source>
        <dbReference type="Proteomes" id="UP000054567"/>
    </source>
</evidence>
<reference evidence="2" key="2">
    <citation type="journal article" date="2009" name="Genome Res.">
        <title>Comparative genomic analyses of the human fungal pathogens Coccidioides and their relatives.</title>
        <authorList>
            <person name="Sharpton T.J."/>
            <person name="Stajich J.E."/>
            <person name="Rounsley S.D."/>
            <person name="Gardner M.J."/>
            <person name="Wortman J.R."/>
            <person name="Jordar V.S."/>
            <person name="Maiti R."/>
            <person name="Kodira C.D."/>
            <person name="Neafsey D.E."/>
            <person name="Zeng Q."/>
            <person name="Hung C.-Y."/>
            <person name="McMahan C."/>
            <person name="Muszewska A."/>
            <person name="Grynberg M."/>
            <person name="Mandel M.A."/>
            <person name="Kellner E.M."/>
            <person name="Barker B.M."/>
            <person name="Galgiani J.N."/>
            <person name="Orbach M.J."/>
            <person name="Kirkland T.N."/>
            <person name="Cole G.T."/>
            <person name="Henn M.R."/>
            <person name="Birren B.W."/>
            <person name="Taylor J.W."/>
        </authorList>
    </citation>
    <scope>NUCLEOTIDE SEQUENCE [LARGE SCALE GENOMIC DNA]</scope>
    <source>
        <strain evidence="2">RMSCC 3488</strain>
    </source>
</reference>